<organism evidence="2 3">
    <name type="scientific">Vibrio variabilis</name>
    <dbReference type="NCBI Taxonomy" id="990271"/>
    <lineage>
        <taxon>Bacteria</taxon>
        <taxon>Pseudomonadati</taxon>
        <taxon>Pseudomonadota</taxon>
        <taxon>Gammaproteobacteria</taxon>
        <taxon>Vibrionales</taxon>
        <taxon>Vibrionaceae</taxon>
        <taxon>Vibrio</taxon>
    </lineage>
</organism>
<name>A0ABQ0J6L8_9VIBR</name>
<evidence type="ECO:0000313" key="2">
    <source>
        <dbReference type="EMBL" id="GAL24415.1"/>
    </source>
</evidence>
<sequence length="52" mass="5282">MKTLLNRASIAKLGTATLIAAAISSTAMADDSVQALAEAAKKKGGLQCGYAW</sequence>
<reference evidence="3" key="1">
    <citation type="submission" date="2014-09" db="EMBL/GenBank/DDBJ databases">
        <title>Vibrio variabilis JCM 19239. (C206) whole genome shotgun sequence.</title>
        <authorList>
            <person name="Sawabe T."/>
            <person name="Meirelles P."/>
            <person name="Nakanishi M."/>
            <person name="Sayaka M."/>
            <person name="Hattori M."/>
            <person name="Ohkuma M."/>
        </authorList>
    </citation>
    <scope>NUCLEOTIDE SEQUENCE [LARGE SCALE GENOMIC DNA]</scope>
    <source>
        <strain evidence="3">JCM 19239</strain>
    </source>
</reference>
<comment type="caution">
    <text evidence="2">The sequence shown here is derived from an EMBL/GenBank/DDBJ whole genome shotgun (WGS) entry which is preliminary data.</text>
</comment>
<protein>
    <submittedName>
        <fullName evidence="2">Uncharacterized protein</fullName>
    </submittedName>
</protein>
<keyword evidence="3" id="KW-1185">Reference proteome</keyword>
<feature type="chain" id="PRO_5045636993" evidence="1">
    <location>
        <begin position="30"/>
        <end position="52"/>
    </location>
</feature>
<dbReference type="Proteomes" id="UP000029223">
    <property type="component" value="Unassembled WGS sequence"/>
</dbReference>
<accession>A0ABQ0J6L8</accession>
<evidence type="ECO:0000313" key="3">
    <source>
        <dbReference type="Proteomes" id="UP000029223"/>
    </source>
</evidence>
<proteinExistence type="predicted"/>
<dbReference type="EMBL" id="BBMS01000004">
    <property type="protein sequence ID" value="GAL24415.1"/>
    <property type="molecule type" value="Genomic_DNA"/>
</dbReference>
<feature type="signal peptide" evidence="1">
    <location>
        <begin position="1"/>
        <end position="29"/>
    </location>
</feature>
<keyword evidence="1" id="KW-0732">Signal</keyword>
<gene>
    <name evidence="2" type="ORF">JCM19239_1869</name>
</gene>
<evidence type="ECO:0000256" key="1">
    <source>
        <dbReference type="SAM" id="SignalP"/>
    </source>
</evidence>